<dbReference type="AlphaFoldDB" id="A0A3G9GIA1"/>
<reference evidence="1 2" key="2">
    <citation type="journal article" date="2017" name="Genome Announc.">
        <title>Draft genome sequence of Aquitalea magnusonii strain H3, a plant growth-promoting bacterium of duckweed Lemna minor.</title>
        <authorList>
            <person name="Ishizawa H."/>
            <person name="Kuroda M."/>
            <person name="Ike M."/>
        </authorList>
    </citation>
    <scope>NUCLEOTIDE SEQUENCE [LARGE SCALE GENOMIC DNA]</scope>
    <source>
        <strain evidence="1 2">H3</strain>
    </source>
</reference>
<reference evidence="2" key="3">
    <citation type="journal article" date="2017" name="Plant Physiol. Biochem.">
        <title>Differential oxidative and antioxidative response of duckweed Lemna minor toward plant growth promoting/inhibiting bacteria.</title>
        <authorList>
            <person name="Ishizawa H."/>
            <person name="Kuroda M."/>
            <person name="Morikawa M."/>
            <person name="Ike M."/>
        </authorList>
    </citation>
    <scope>NUCLEOTIDE SEQUENCE [LARGE SCALE GENOMIC DNA]</scope>
    <source>
        <strain evidence="2">H3</strain>
    </source>
</reference>
<accession>A0A3G9GIA1</accession>
<dbReference type="Gene3D" id="3.30.70.1210">
    <property type="entry name" value="Crispr-associated protein, domain 2"/>
    <property type="match status" value="1"/>
</dbReference>
<dbReference type="KEGG" id="amah:DLM_2390"/>
<name>A0A3G9GIA1_9NEIS</name>
<dbReference type="Proteomes" id="UP000198290">
    <property type="component" value="Chromosome"/>
</dbReference>
<dbReference type="SMART" id="SM01101">
    <property type="entry name" value="CRISPR_assoc"/>
    <property type="match status" value="1"/>
</dbReference>
<dbReference type="EMBL" id="AP018823">
    <property type="protein sequence ID" value="BBF86001.1"/>
    <property type="molecule type" value="Genomic_DNA"/>
</dbReference>
<keyword evidence="2" id="KW-1185">Reference proteome</keyword>
<dbReference type="NCBIfam" id="TIGR01907">
    <property type="entry name" value="casE_Cse3"/>
    <property type="match status" value="1"/>
</dbReference>
<dbReference type="RefSeq" id="WP_089086140.1">
    <property type="nucleotide sequence ID" value="NZ_AP018823.1"/>
</dbReference>
<dbReference type="Gene3D" id="3.30.70.1200">
    <property type="entry name" value="Crispr-associated protein, domain 1"/>
    <property type="match status" value="1"/>
</dbReference>
<dbReference type="InterPro" id="IPR010179">
    <property type="entry name" value="CRISPR-assoc_prot_Cse3"/>
</dbReference>
<organism evidence="1 2">
    <name type="scientific">Aquitalea magnusonii</name>
    <dbReference type="NCBI Taxonomy" id="332411"/>
    <lineage>
        <taxon>Bacteria</taxon>
        <taxon>Pseudomonadati</taxon>
        <taxon>Pseudomonadota</taxon>
        <taxon>Betaproteobacteria</taxon>
        <taxon>Neisseriales</taxon>
        <taxon>Chromobacteriaceae</taxon>
        <taxon>Aquitalea</taxon>
    </lineage>
</organism>
<dbReference type="SUPFAM" id="SSF117987">
    <property type="entry name" value="CRISPR-associated protein"/>
    <property type="match status" value="2"/>
</dbReference>
<reference evidence="2" key="1">
    <citation type="journal article" date="2017" name="Biotechnol. Biofuels">
        <title>Evaluation of environmental bacterial communities as a factor affecting the growth of duckweed Lemna minor.</title>
        <authorList>
            <person name="Ishizawa H."/>
            <person name="Kuroda M."/>
            <person name="Morikawa M."/>
            <person name="Ike M."/>
        </authorList>
    </citation>
    <scope>NUCLEOTIDE SEQUENCE [LARGE SCALE GENOMIC DNA]</scope>
    <source>
        <strain evidence="2">H3</strain>
    </source>
</reference>
<protein>
    <submittedName>
        <fullName evidence="1">CRISPR-associated protein, Cse3 family</fullName>
    </submittedName>
</protein>
<dbReference type="OrthoDB" id="9795689at2"/>
<proteinExistence type="predicted"/>
<dbReference type="CDD" id="cd09727">
    <property type="entry name" value="Cas6_I-E"/>
    <property type="match status" value="1"/>
</dbReference>
<sequence length="204" mass="22682">MYLSRLKLDSRMATVRRDLASAYDMHRTLSRAFAASDDAQPSRFLWRLDSVDALQGEAVVLIQSEEAGRWQQLPAGYVQDSASKQLDLSVLLQDQRHYRFRLLANPTVSRAGKRYGLVKEEEQLAWLQRQLQKAGCVVHSVLRTRSERWSMRRKGQLVTVQAAGFEGVLAVEQSALLQAAIGQGIGHAKALGLGMLSLAPLSHG</sequence>
<evidence type="ECO:0000313" key="2">
    <source>
        <dbReference type="Proteomes" id="UP000198290"/>
    </source>
</evidence>
<evidence type="ECO:0000313" key="1">
    <source>
        <dbReference type="EMBL" id="BBF86001.1"/>
    </source>
</evidence>
<dbReference type="Pfam" id="PF08798">
    <property type="entry name" value="CRISPR_assoc"/>
    <property type="match status" value="1"/>
</dbReference>
<gene>
    <name evidence="1" type="ORF">DLM_2390</name>
</gene>